<dbReference type="EMBL" id="MU858148">
    <property type="protein sequence ID" value="KAK4211474.1"/>
    <property type="molecule type" value="Genomic_DNA"/>
</dbReference>
<feature type="transmembrane region" description="Helical" evidence="2">
    <location>
        <begin position="204"/>
        <end position="222"/>
    </location>
</feature>
<dbReference type="Pfam" id="PF20237">
    <property type="entry name" value="DUF6594"/>
    <property type="match status" value="1"/>
</dbReference>
<reference evidence="4" key="1">
    <citation type="journal article" date="2023" name="Mol. Phylogenet. Evol.">
        <title>Genome-scale phylogeny and comparative genomics of the fungal order Sordariales.</title>
        <authorList>
            <person name="Hensen N."/>
            <person name="Bonometti L."/>
            <person name="Westerberg I."/>
            <person name="Brannstrom I.O."/>
            <person name="Guillou S."/>
            <person name="Cros-Aarteil S."/>
            <person name="Calhoun S."/>
            <person name="Haridas S."/>
            <person name="Kuo A."/>
            <person name="Mondo S."/>
            <person name="Pangilinan J."/>
            <person name="Riley R."/>
            <person name="LaButti K."/>
            <person name="Andreopoulos B."/>
            <person name="Lipzen A."/>
            <person name="Chen C."/>
            <person name="Yan M."/>
            <person name="Daum C."/>
            <person name="Ng V."/>
            <person name="Clum A."/>
            <person name="Steindorff A."/>
            <person name="Ohm R.A."/>
            <person name="Martin F."/>
            <person name="Silar P."/>
            <person name="Natvig D.O."/>
            <person name="Lalanne C."/>
            <person name="Gautier V."/>
            <person name="Ament-Velasquez S.L."/>
            <person name="Kruys A."/>
            <person name="Hutchinson M.I."/>
            <person name="Powell A.J."/>
            <person name="Barry K."/>
            <person name="Miller A.N."/>
            <person name="Grigoriev I.V."/>
            <person name="Debuchy R."/>
            <person name="Gladieux P."/>
            <person name="Hiltunen Thoren M."/>
            <person name="Johannesson H."/>
        </authorList>
    </citation>
    <scope>NUCLEOTIDE SEQUENCE</scope>
    <source>
        <strain evidence="4">PSN293</strain>
    </source>
</reference>
<sequence length="241" mass="26977">WHREETEHSFRISIAELHRIRLRKLQCKLVNHASYMKQHNKEPPPSQPNSDGLGTSTTWEDDLQEYTKTLQDYDYMTKCSSLPRDSFLVSGERKVDDYVMREIIGVQMPVAEQQHNPIPVVGPWEEDNQPIGGTRNENVEKSWMKAFEKRLVMAALGGTFLAGPMWLMVLLGDEWFYTTLVSTTVFVYAFGMLMSVLLEKPMDVLSGTAAYAAVLVVFVGLAQDSGRSQAQGGGAGNGTNA</sequence>
<reference evidence="4" key="2">
    <citation type="submission" date="2023-05" db="EMBL/GenBank/DDBJ databases">
        <authorList>
            <consortium name="Lawrence Berkeley National Laboratory"/>
            <person name="Steindorff A."/>
            <person name="Hensen N."/>
            <person name="Bonometti L."/>
            <person name="Westerberg I."/>
            <person name="Brannstrom I.O."/>
            <person name="Guillou S."/>
            <person name="Cros-Aarteil S."/>
            <person name="Calhoun S."/>
            <person name="Haridas S."/>
            <person name="Kuo A."/>
            <person name="Mondo S."/>
            <person name="Pangilinan J."/>
            <person name="Riley R."/>
            <person name="Labutti K."/>
            <person name="Andreopoulos B."/>
            <person name="Lipzen A."/>
            <person name="Chen C."/>
            <person name="Yanf M."/>
            <person name="Daum C."/>
            <person name="Ng V."/>
            <person name="Clum A."/>
            <person name="Ohm R."/>
            <person name="Martin F."/>
            <person name="Silar P."/>
            <person name="Natvig D."/>
            <person name="Lalanne C."/>
            <person name="Gautier V."/>
            <person name="Ament-Velasquez S.L."/>
            <person name="Kruys A."/>
            <person name="Hutchinson M.I."/>
            <person name="Powell A.J."/>
            <person name="Barry K."/>
            <person name="Miller A.N."/>
            <person name="Grigoriev I.V."/>
            <person name="Debuchy R."/>
            <person name="Gladieux P."/>
            <person name="Thoren M.H."/>
            <person name="Johannesson H."/>
        </authorList>
    </citation>
    <scope>NUCLEOTIDE SEQUENCE</scope>
    <source>
        <strain evidence="4">PSN293</strain>
    </source>
</reference>
<keyword evidence="2" id="KW-0472">Membrane</keyword>
<protein>
    <recommendedName>
        <fullName evidence="3">DUF6594 domain-containing protein</fullName>
    </recommendedName>
</protein>
<organism evidence="4 5">
    <name type="scientific">Rhypophila decipiens</name>
    <dbReference type="NCBI Taxonomy" id="261697"/>
    <lineage>
        <taxon>Eukaryota</taxon>
        <taxon>Fungi</taxon>
        <taxon>Dikarya</taxon>
        <taxon>Ascomycota</taxon>
        <taxon>Pezizomycotina</taxon>
        <taxon>Sordariomycetes</taxon>
        <taxon>Sordariomycetidae</taxon>
        <taxon>Sordariales</taxon>
        <taxon>Naviculisporaceae</taxon>
        <taxon>Rhypophila</taxon>
    </lineage>
</organism>
<accession>A0AAN6Y2M0</accession>
<feature type="non-terminal residue" evidence="4">
    <location>
        <position position="1"/>
    </location>
</feature>
<gene>
    <name evidence="4" type="ORF">QBC37DRAFT_446170</name>
</gene>
<keyword evidence="2" id="KW-1133">Transmembrane helix</keyword>
<feature type="compositionally biased region" description="Polar residues" evidence="1">
    <location>
        <begin position="48"/>
        <end position="58"/>
    </location>
</feature>
<dbReference type="InterPro" id="IPR046529">
    <property type="entry name" value="DUF6594"/>
</dbReference>
<feature type="domain" description="DUF6594" evidence="3">
    <location>
        <begin position="22"/>
        <end position="216"/>
    </location>
</feature>
<dbReference type="Proteomes" id="UP001301769">
    <property type="component" value="Unassembled WGS sequence"/>
</dbReference>
<comment type="caution">
    <text evidence="4">The sequence shown here is derived from an EMBL/GenBank/DDBJ whole genome shotgun (WGS) entry which is preliminary data.</text>
</comment>
<feature type="transmembrane region" description="Helical" evidence="2">
    <location>
        <begin position="151"/>
        <end position="169"/>
    </location>
</feature>
<evidence type="ECO:0000313" key="4">
    <source>
        <dbReference type="EMBL" id="KAK4211474.1"/>
    </source>
</evidence>
<name>A0AAN6Y2M0_9PEZI</name>
<dbReference type="AlphaFoldDB" id="A0AAN6Y2M0"/>
<evidence type="ECO:0000313" key="5">
    <source>
        <dbReference type="Proteomes" id="UP001301769"/>
    </source>
</evidence>
<evidence type="ECO:0000256" key="2">
    <source>
        <dbReference type="SAM" id="Phobius"/>
    </source>
</evidence>
<feature type="region of interest" description="Disordered" evidence="1">
    <location>
        <begin position="37"/>
        <end position="58"/>
    </location>
</feature>
<evidence type="ECO:0000259" key="3">
    <source>
        <dbReference type="Pfam" id="PF20237"/>
    </source>
</evidence>
<keyword evidence="5" id="KW-1185">Reference proteome</keyword>
<keyword evidence="2" id="KW-0812">Transmembrane</keyword>
<evidence type="ECO:0000256" key="1">
    <source>
        <dbReference type="SAM" id="MobiDB-lite"/>
    </source>
</evidence>
<proteinExistence type="predicted"/>
<feature type="transmembrane region" description="Helical" evidence="2">
    <location>
        <begin position="175"/>
        <end position="197"/>
    </location>
</feature>